<dbReference type="WBParaSite" id="RSKR_0001138400.1">
    <property type="protein sequence ID" value="RSKR_0001138400.1"/>
    <property type="gene ID" value="RSKR_0001138400"/>
</dbReference>
<dbReference type="Proteomes" id="UP000095286">
    <property type="component" value="Unplaced"/>
</dbReference>
<name>A0AC35UIC8_9BILA</name>
<proteinExistence type="predicted"/>
<protein>
    <submittedName>
        <fullName evidence="2">GLPGLI family protein</fullName>
    </submittedName>
</protein>
<organism evidence="1 2">
    <name type="scientific">Rhabditophanes sp. KR3021</name>
    <dbReference type="NCBI Taxonomy" id="114890"/>
    <lineage>
        <taxon>Eukaryota</taxon>
        <taxon>Metazoa</taxon>
        <taxon>Ecdysozoa</taxon>
        <taxon>Nematoda</taxon>
        <taxon>Chromadorea</taxon>
        <taxon>Rhabditida</taxon>
        <taxon>Tylenchina</taxon>
        <taxon>Panagrolaimomorpha</taxon>
        <taxon>Strongyloidoidea</taxon>
        <taxon>Alloionematidae</taxon>
        <taxon>Rhabditophanes</taxon>
    </lineage>
</organism>
<evidence type="ECO:0000313" key="2">
    <source>
        <dbReference type="WBParaSite" id="RSKR_0001138400.1"/>
    </source>
</evidence>
<accession>A0AC35UIC8</accession>
<reference evidence="2" key="1">
    <citation type="submission" date="2016-11" db="UniProtKB">
        <authorList>
            <consortium name="WormBaseParasite"/>
        </authorList>
    </citation>
    <scope>IDENTIFICATION</scope>
    <source>
        <strain evidence="2">KR3021</strain>
    </source>
</reference>
<evidence type="ECO:0000313" key="1">
    <source>
        <dbReference type="Proteomes" id="UP000095286"/>
    </source>
</evidence>
<sequence length="178" mass="21024">MKLIVFFIFCNSHLSLATYLTDCFWLPVPNQVDYERIHVEFVNSPLKSGQKYHRDLALLIQNEEEYFGWSVDGFSVIENCLAEFNVNDSTFLTSTNFRLFTDYKMNTSFEWKKCDTVVLSDVVQYRRTQAVLIYDSISDSSYYGYLKNGTIYGVDYEHNAFSYFLNETLYDIYFLTKQ</sequence>